<evidence type="ECO:0000313" key="4">
    <source>
        <dbReference type="Proteomes" id="UP000825729"/>
    </source>
</evidence>
<dbReference type="Gene3D" id="1.25.10.10">
    <property type="entry name" value="Leucine-rich Repeat Variant"/>
    <property type="match status" value="1"/>
</dbReference>
<evidence type="ECO:0000313" key="3">
    <source>
        <dbReference type="EMBL" id="KAG9452774.1"/>
    </source>
</evidence>
<dbReference type="SUPFAM" id="SSF48371">
    <property type="entry name" value="ARM repeat"/>
    <property type="match status" value="1"/>
</dbReference>
<dbReference type="InterPro" id="IPR016024">
    <property type="entry name" value="ARM-type_fold"/>
</dbReference>
<dbReference type="InterPro" id="IPR011989">
    <property type="entry name" value="ARM-like"/>
</dbReference>
<evidence type="ECO:0000256" key="1">
    <source>
        <dbReference type="PROSITE-ProRule" id="PRU00259"/>
    </source>
</evidence>
<dbReference type="SMART" id="SM00185">
    <property type="entry name" value="ARM"/>
    <property type="match status" value="6"/>
</dbReference>
<dbReference type="InterPro" id="IPR054296">
    <property type="entry name" value="DUF7032"/>
</dbReference>
<gene>
    <name evidence="3" type="ORF">H6P81_005678</name>
</gene>
<sequence length="571" mass="63307">MRERGEEEGETENDDGARGYRRAIELLSSLISLSHTTKVFQVKWQLIRGKLEQLYSGLAAAQDCDFTGNSSIRGLISAVISTAEECRDLARRCVDLTYSGKLLMQSDLDVVAAKFEAHVKSLSSFYTNGILAHGYALVVSRPGPAASRDDMKFYIRDLSTRLKIGDSDMKSEALKALNEILREDDKYVRIVAETSDILPLLSNFLESPNPVVQEKSAETVSLFAGFDSYKGLLVGNGVVPSLIRVLEIGSEFGKENTARGLQKLTENSDNAWSVSAHGGVTVLLRICDSGSSNTRLIGPSCGVLRNLAGVDEIKKFMVEEGAVSTFIRLLRWKEETVQIRAIEFLQTLVSGDEPVRQMVVREGGVQSLLRVLDPNCSYSSKTREIALRAIESFSMSSPNSVNVLLGLGFLDRVLFFLRHGEVATQELAIKMAFRLCRVSEETKKAMGEAGFMSELVKLLDAKSFQIRDMAAEALTSLISIPRNRKKFVQEDSNIVRVLQLLDPEEKSSNRQLLLSVLSSLINSSSGRKKIAASGYVKTLEKLAETEVSEAKRIVRKLSENRFRSLFNIIWH</sequence>
<name>A0AAV7EVV1_ARIFI</name>
<feature type="domain" description="DUF7032" evidence="2">
    <location>
        <begin position="22"/>
        <end position="130"/>
    </location>
</feature>
<dbReference type="InterPro" id="IPR000225">
    <property type="entry name" value="Armadillo"/>
</dbReference>
<reference evidence="3 4" key="1">
    <citation type="submission" date="2021-07" db="EMBL/GenBank/DDBJ databases">
        <title>The Aristolochia fimbriata genome: insights into angiosperm evolution, floral development and chemical biosynthesis.</title>
        <authorList>
            <person name="Jiao Y."/>
        </authorList>
    </citation>
    <scope>NUCLEOTIDE SEQUENCE [LARGE SCALE GENOMIC DNA]</scope>
    <source>
        <strain evidence="3">IBCAS-2021</strain>
        <tissue evidence="3">Leaf</tissue>
    </source>
</reference>
<comment type="caution">
    <text evidence="3">The sequence shown here is derived from an EMBL/GenBank/DDBJ whole genome shotgun (WGS) entry which is preliminary data.</text>
</comment>
<accession>A0AAV7EVV1</accession>
<evidence type="ECO:0000259" key="2">
    <source>
        <dbReference type="Pfam" id="PF23005"/>
    </source>
</evidence>
<organism evidence="3 4">
    <name type="scientific">Aristolochia fimbriata</name>
    <name type="common">White veined hardy Dutchman's pipe vine</name>
    <dbReference type="NCBI Taxonomy" id="158543"/>
    <lineage>
        <taxon>Eukaryota</taxon>
        <taxon>Viridiplantae</taxon>
        <taxon>Streptophyta</taxon>
        <taxon>Embryophyta</taxon>
        <taxon>Tracheophyta</taxon>
        <taxon>Spermatophyta</taxon>
        <taxon>Magnoliopsida</taxon>
        <taxon>Magnoliidae</taxon>
        <taxon>Piperales</taxon>
        <taxon>Aristolochiaceae</taxon>
        <taxon>Aristolochia</taxon>
    </lineage>
</organism>
<dbReference type="PANTHER" id="PTHR46043">
    <property type="entry name" value="ARM REPEAT SUPERFAMILY PROTEIN"/>
    <property type="match status" value="1"/>
</dbReference>
<protein>
    <recommendedName>
        <fullName evidence="2">DUF7032 domain-containing protein</fullName>
    </recommendedName>
</protein>
<proteinExistence type="predicted"/>
<feature type="repeat" description="ARM" evidence="1">
    <location>
        <begin position="278"/>
        <end position="322"/>
    </location>
</feature>
<dbReference type="Pfam" id="PF23005">
    <property type="entry name" value="DUF7032"/>
    <property type="match status" value="1"/>
</dbReference>
<dbReference type="EMBL" id="JAINDJ010000003">
    <property type="protein sequence ID" value="KAG9452774.1"/>
    <property type="molecule type" value="Genomic_DNA"/>
</dbReference>
<dbReference type="AlphaFoldDB" id="A0AAV7EVV1"/>
<dbReference type="PROSITE" id="PS50176">
    <property type="entry name" value="ARM_REPEAT"/>
    <property type="match status" value="1"/>
</dbReference>
<dbReference type="PANTHER" id="PTHR46043:SF5">
    <property type="entry name" value="ARM REPEAT SUPERFAMILY PROTEIN"/>
    <property type="match status" value="1"/>
</dbReference>
<keyword evidence="4" id="KW-1185">Reference proteome</keyword>
<dbReference type="Proteomes" id="UP000825729">
    <property type="component" value="Unassembled WGS sequence"/>
</dbReference>